<sequence length="113" mass="13009">VRRILAIPLTSSTQTDEAVWQRDNTGVYTNKSGYKWLVTKDLDLLGDNLTTHSTLLKVFYTKMWNLTILSKTRIPIWRIANGFLPTLQTFKVRRLAVDSPCPICQTEEESVEH</sequence>
<dbReference type="Proteomes" id="UP000593577">
    <property type="component" value="Unassembled WGS sequence"/>
</dbReference>
<name>A0A7J8WXK1_GOSAI</name>
<reference evidence="2 3" key="1">
    <citation type="journal article" date="2019" name="Genome Biol. Evol.">
        <title>Insights into the evolution of the New World diploid cottons (Gossypium, subgenus Houzingenia) based on genome sequencing.</title>
        <authorList>
            <person name="Grover C.E."/>
            <person name="Arick M.A. 2nd"/>
            <person name="Thrash A."/>
            <person name="Conover J.L."/>
            <person name="Sanders W.S."/>
            <person name="Peterson D.G."/>
            <person name="Frelichowski J.E."/>
            <person name="Scheffler J.A."/>
            <person name="Scheffler B.E."/>
            <person name="Wendel J.F."/>
        </authorList>
    </citation>
    <scope>NUCLEOTIDE SEQUENCE [LARGE SCALE GENOMIC DNA]</scope>
    <source>
        <strain evidence="2">185</strain>
        <tissue evidence="2">Leaf</tissue>
    </source>
</reference>
<feature type="non-terminal residue" evidence="2">
    <location>
        <position position="1"/>
    </location>
</feature>
<dbReference type="EMBL" id="JABFAA010000004">
    <property type="protein sequence ID" value="MBA0679756.1"/>
    <property type="molecule type" value="Genomic_DNA"/>
</dbReference>
<comment type="caution">
    <text evidence="2">The sequence shown here is derived from an EMBL/GenBank/DDBJ whole genome shotgun (WGS) entry which is preliminary data.</text>
</comment>
<feature type="domain" description="Reverse transcriptase zinc-binding" evidence="1">
    <location>
        <begin position="58"/>
        <end position="113"/>
    </location>
</feature>
<dbReference type="AlphaFoldDB" id="A0A7J8WXK1"/>
<evidence type="ECO:0000259" key="1">
    <source>
        <dbReference type="Pfam" id="PF13966"/>
    </source>
</evidence>
<proteinExistence type="predicted"/>
<dbReference type="Pfam" id="PF13966">
    <property type="entry name" value="zf-RVT"/>
    <property type="match status" value="1"/>
</dbReference>
<evidence type="ECO:0000313" key="3">
    <source>
        <dbReference type="Proteomes" id="UP000593577"/>
    </source>
</evidence>
<keyword evidence="3" id="KW-1185">Reference proteome</keyword>
<protein>
    <recommendedName>
        <fullName evidence="1">Reverse transcriptase zinc-binding domain-containing protein</fullName>
    </recommendedName>
</protein>
<organism evidence="2 3">
    <name type="scientific">Gossypium aridum</name>
    <name type="common">American cotton</name>
    <name type="synonym">Erioxylum aridum</name>
    <dbReference type="NCBI Taxonomy" id="34290"/>
    <lineage>
        <taxon>Eukaryota</taxon>
        <taxon>Viridiplantae</taxon>
        <taxon>Streptophyta</taxon>
        <taxon>Embryophyta</taxon>
        <taxon>Tracheophyta</taxon>
        <taxon>Spermatophyta</taxon>
        <taxon>Magnoliopsida</taxon>
        <taxon>eudicotyledons</taxon>
        <taxon>Gunneridae</taxon>
        <taxon>Pentapetalae</taxon>
        <taxon>rosids</taxon>
        <taxon>malvids</taxon>
        <taxon>Malvales</taxon>
        <taxon>Malvaceae</taxon>
        <taxon>Malvoideae</taxon>
        <taxon>Gossypium</taxon>
    </lineage>
</organism>
<accession>A0A7J8WXK1</accession>
<gene>
    <name evidence="2" type="ORF">Goari_011508</name>
</gene>
<dbReference type="InterPro" id="IPR026960">
    <property type="entry name" value="RVT-Znf"/>
</dbReference>
<evidence type="ECO:0000313" key="2">
    <source>
        <dbReference type="EMBL" id="MBA0679756.1"/>
    </source>
</evidence>